<keyword evidence="1" id="KW-0472">Membrane</keyword>
<dbReference type="InterPro" id="IPR007891">
    <property type="entry name" value="CHASE3"/>
</dbReference>
<comment type="caution">
    <text evidence="4">The sequence shown here is derived from an EMBL/GenBank/DDBJ whole genome shotgun (WGS) entry which is preliminary data.</text>
</comment>
<accession>A0A418VAT0</accession>
<dbReference type="AlphaFoldDB" id="A0A418VAT0"/>
<dbReference type="Gene3D" id="3.30.450.40">
    <property type="match status" value="1"/>
</dbReference>
<dbReference type="PROSITE" id="PS50885">
    <property type="entry name" value="HAMP"/>
    <property type="match status" value="1"/>
</dbReference>
<dbReference type="SUPFAM" id="SSF55073">
    <property type="entry name" value="Nucleotide cyclase"/>
    <property type="match status" value="1"/>
</dbReference>
<dbReference type="NCBIfam" id="TIGR00254">
    <property type="entry name" value="GGDEF"/>
    <property type="match status" value="1"/>
</dbReference>
<dbReference type="InterPro" id="IPR000160">
    <property type="entry name" value="GGDEF_dom"/>
</dbReference>
<sequence>MKVRQLILLWQLPFWLLLLGSALLLNSALEGRVTATRQATQTRMRTEELAGVLQAVVDMETGVRGYVIVGDEAFLEPYRAAQASLPQRFERLKEPNRPTTRTEVLRLEALLKRWQIEVADPEITARRAGQEAEARRLVQRGTGKRLIDQVRAQIQVLNRSEVQHLRADETRAARQLQHLRRALLAAGLLLLAGSVAATVVLASRLTRAFQALALAAQRLSAGEPDVRVAPSGVQEFQQIGAAFNTMSAELQQSQALAQSRQVDLEQRNTQMRSLSELSDWLQAARSLNEGAEVLGRALPALLPDTQGTLLMFNASRNLLTPLVAWGLPEGAARASSPDECWALRRGEARFPDEGRFAPPCLSSGLPGNREYMCFPLFVHGETLGVLRFQGAGAAPPLLFADKTELRHLLVPLTRQLGLALSALQLQDRLRDQSRRDPLTGLANRRHLEEELDRQVSLSVSTASPLSLVALDIDHFKRLNDTFGHDAGDAVLVQMGQTLRKLTPAGALAARPGGEEFCLLLPGFTGDEALALAEQVRAAIEEWTLLHAGISLGRITASLGVSSWGEAAPSAGVLVKAADEALYAAKRAGRNRVVLAGTRLDEPRATTTVPLS</sequence>
<keyword evidence="1" id="KW-1133">Transmembrane helix</keyword>
<dbReference type="InterPro" id="IPR029787">
    <property type="entry name" value="Nucleotide_cyclase"/>
</dbReference>
<dbReference type="GO" id="GO:0005886">
    <property type="term" value="C:plasma membrane"/>
    <property type="evidence" value="ECO:0007669"/>
    <property type="project" value="TreeGrafter"/>
</dbReference>
<evidence type="ECO:0000256" key="1">
    <source>
        <dbReference type="SAM" id="Phobius"/>
    </source>
</evidence>
<dbReference type="RefSeq" id="WP_119765910.1">
    <property type="nucleotide sequence ID" value="NZ_QYUJ01000014.1"/>
</dbReference>
<dbReference type="PROSITE" id="PS50887">
    <property type="entry name" value="GGDEF"/>
    <property type="match status" value="1"/>
</dbReference>
<keyword evidence="1" id="KW-0812">Transmembrane</keyword>
<dbReference type="GO" id="GO:0043709">
    <property type="term" value="P:cell adhesion involved in single-species biofilm formation"/>
    <property type="evidence" value="ECO:0007669"/>
    <property type="project" value="TreeGrafter"/>
</dbReference>
<dbReference type="Pfam" id="PF00990">
    <property type="entry name" value="GGDEF"/>
    <property type="match status" value="1"/>
</dbReference>
<dbReference type="CDD" id="cd06225">
    <property type="entry name" value="HAMP"/>
    <property type="match status" value="1"/>
</dbReference>
<evidence type="ECO:0000259" key="3">
    <source>
        <dbReference type="PROSITE" id="PS50887"/>
    </source>
</evidence>
<proteinExistence type="predicted"/>
<protein>
    <submittedName>
        <fullName evidence="4">Diguanylate cyclase</fullName>
    </submittedName>
</protein>
<dbReference type="CDD" id="cd19410">
    <property type="entry name" value="HK9-like_sensor"/>
    <property type="match status" value="1"/>
</dbReference>
<dbReference type="EMBL" id="QYUJ01000014">
    <property type="protein sequence ID" value="RJF73177.1"/>
    <property type="molecule type" value="Genomic_DNA"/>
</dbReference>
<gene>
    <name evidence="4" type="ORF">D3875_18095</name>
</gene>
<dbReference type="Proteomes" id="UP000286287">
    <property type="component" value="Unassembled WGS sequence"/>
</dbReference>
<evidence type="ECO:0000313" key="5">
    <source>
        <dbReference type="Proteomes" id="UP000286287"/>
    </source>
</evidence>
<dbReference type="GO" id="GO:0007165">
    <property type="term" value="P:signal transduction"/>
    <property type="evidence" value="ECO:0007669"/>
    <property type="project" value="InterPro"/>
</dbReference>
<dbReference type="GO" id="GO:1902201">
    <property type="term" value="P:negative regulation of bacterial-type flagellum-dependent cell motility"/>
    <property type="evidence" value="ECO:0007669"/>
    <property type="project" value="TreeGrafter"/>
</dbReference>
<dbReference type="Pfam" id="PF05227">
    <property type="entry name" value="CHASE3"/>
    <property type="match status" value="1"/>
</dbReference>
<feature type="transmembrane region" description="Helical" evidence="1">
    <location>
        <begin position="182"/>
        <end position="202"/>
    </location>
</feature>
<evidence type="ECO:0000259" key="2">
    <source>
        <dbReference type="PROSITE" id="PS50885"/>
    </source>
</evidence>
<dbReference type="InterPro" id="IPR050469">
    <property type="entry name" value="Diguanylate_Cyclase"/>
</dbReference>
<dbReference type="Gene3D" id="6.10.340.10">
    <property type="match status" value="1"/>
</dbReference>
<dbReference type="InterPro" id="IPR029016">
    <property type="entry name" value="GAF-like_dom_sf"/>
</dbReference>
<evidence type="ECO:0000313" key="4">
    <source>
        <dbReference type="EMBL" id="RJF73177.1"/>
    </source>
</evidence>
<dbReference type="GO" id="GO:0052621">
    <property type="term" value="F:diguanylate cyclase activity"/>
    <property type="evidence" value="ECO:0007669"/>
    <property type="project" value="TreeGrafter"/>
</dbReference>
<name>A0A418VAT0_9DEIO</name>
<dbReference type="PANTHER" id="PTHR45138">
    <property type="entry name" value="REGULATORY COMPONENTS OF SENSORY TRANSDUCTION SYSTEM"/>
    <property type="match status" value="1"/>
</dbReference>
<dbReference type="Pfam" id="PF00672">
    <property type="entry name" value="HAMP"/>
    <property type="match status" value="1"/>
</dbReference>
<dbReference type="OrthoDB" id="9813903at2"/>
<keyword evidence="5" id="KW-1185">Reference proteome</keyword>
<dbReference type="FunFam" id="3.30.70.270:FF:000001">
    <property type="entry name" value="Diguanylate cyclase domain protein"/>
    <property type="match status" value="1"/>
</dbReference>
<reference evidence="4 5" key="1">
    <citation type="submission" date="2018-09" db="EMBL/GenBank/DDBJ databases">
        <authorList>
            <person name="Zhu H."/>
        </authorList>
    </citation>
    <scope>NUCLEOTIDE SEQUENCE [LARGE SCALE GENOMIC DNA]</scope>
    <source>
        <strain evidence="4 5">K2S05-167</strain>
    </source>
</reference>
<dbReference type="SUPFAM" id="SSF55781">
    <property type="entry name" value="GAF domain-like"/>
    <property type="match status" value="1"/>
</dbReference>
<dbReference type="SMART" id="SM00304">
    <property type="entry name" value="HAMP"/>
    <property type="match status" value="1"/>
</dbReference>
<dbReference type="Gene3D" id="3.30.70.270">
    <property type="match status" value="1"/>
</dbReference>
<dbReference type="InterPro" id="IPR003660">
    <property type="entry name" value="HAMP_dom"/>
</dbReference>
<dbReference type="SMART" id="SM00267">
    <property type="entry name" value="GGDEF"/>
    <property type="match status" value="1"/>
</dbReference>
<dbReference type="PANTHER" id="PTHR45138:SF9">
    <property type="entry name" value="DIGUANYLATE CYCLASE DGCM-RELATED"/>
    <property type="match status" value="1"/>
</dbReference>
<feature type="domain" description="HAMP" evidence="2">
    <location>
        <begin position="203"/>
        <end position="255"/>
    </location>
</feature>
<dbReference type="CDD" id="cd01949">
    <property type="entry name" value="GGDEF"/>
    <property type="match status" value="1"/>
</dbReference>
<feature type="domain" description="GGDEF" evidence="3">
    <location>
        <begin position="463"/>
        <end position="597"/>
    </location>
</feature>
<organism evidence="4 5">
    <name type="scientific">Deinococcus cavernae</name>
    <dbReference type="NCBI Taxonomy" id="2320857"/>
    <lineage>
        <taxon>Bacteria</taxon>
        <taxon>Thermotogati</taxon>
        <taxon>Deinococcota</taxon>
        <taxon>Deinococci</taxon>
        <taxon>Deinococcales</taxon>
        <taxon>Deinococcaceae</taxon>
        <taxon>Deinococcus</taxon>
    </lineage>
</organism>
<dbReference type="InterPro" id="IPR043128">
    <property type="entry name" value="Rev_trsase/Diguanyl_cyclase"/>
</dbReference>